<evidence type="ECO:0000313" key="9">
    <source>
        <dbReference type="EMBL" id="GGG23564.1"/>
    </source>
</evidence>
<dbReference type="PRINTS" id="PR01035">
    <property type="entry name" value="TCRTETA"/>
</dbReference>
<feature type="transmembrane region" description="Helical" evidence="7">
    <location>
        <begin position="245"/>
        <end position="263"/>
    </location>
</feature>
<evidence type="ECO:0000259" key="8">
    <source>
        <dbReference type="PROSITE" id="PS50850"/>
    </source>
</evidence>
<dbReference type="AlphaFoldDB" id="A0A917G5B1"/>
<dbReference type="Gene3D" id="1.20.1250.20">
    <property type="entry name" value="MFS general substrate transporter like domains"/>
    <property type="match status" value="2"/>
</dbReference>
<feature type="transmembrane region" description="Helical" evidence="7">
    <location>
        <begin position="275"/>
        <end position="295"/>
    </location>
</feature>
<gene>
    <name evidence="9" type="primary">ltaA</name>
    <name evidence="9" type="ORF">GCM10010916_45160</name>
</gene>
<dbReference type="PANTHER" id="PTHR23517">
    <property type="entry name" value="RESISTANCE PROTEIN MDTM, PUTATIVE-RELATED-RELATED"/>
    <property type="match status" value="1"/>
</dbReference>
<keyword evidence="5 7" id="KW-1133">Transmembrane helix</keyword>
<dbReference type="Pfam" id="PF07690">
    <property type="entry name" value="MFS_1"/>
    <property type="match status" value="2"/>
</dbReference>
<evidence type="ECO:0000313" key="10">
    <source>
        <dbReference type="Proteomes" id="UP000644756"/>
    </source>
</evidence>
<evidence type="ECO:0000256" key="6">
    <source>
        <dbReference type="ARBA" id="ARBA00023136"/>
    </source>
</evidence>
<dbReference type="InterPro" id="IPR036259">
    <property type="entry name" value="MFS_trans_sf"/>
</dbReference>
<sequence length="396" mass="43877">MSRFRSRLLGPEMLMLSIIMLIVEFVRGAILISFLPIYGEKELGLTLDIIGIAITAHYLTDTVLKLGIGYLLDRFSVRFIVHFGLLICLSGVFLLGYAELPWVFITASAIYGIGISPIWIVCLMKVTDDRRATQMGFLYTIWFVGLGAGPIVCNMLLDFNTSFTYYLLVGLSLLGWMLSLMINYRTAQTVQTIPFLKQLDILRDKLRQMKLLLPGMILQTTGASMLVPILPSFAEKQLGMTHTQYSYILLAGGLFTVLGLMPMGRLSDKLGGKKWFLVTGFGLFSIILYLLTWKPPIWECIVLAAMLGLSYAVVLPAWNALLASYIPSSQQGLGWGMFSTIEGIGVMIGPILGGVLASSRGETSVVWISAVLFGLIALLYLCFPFRSFRGEINRIS</sequence>
<dbReference type="InterPro" id="IPR001958">
    <property type="entry name" value="Tet-R_TetA/multi-R_MdtG-like"/>
</dbReference>
<dbReference type="Proteomes" id="UP000644756">
    <property type="component" value="Unassembled WGS sequence"/>
</dbReference>
<dbReference type="PROSITE" id="PS50850">
    <property type="entry name" value="MFS"/>
    <property type="match status" value="1"/>
</dbReference>
<dbReference type="GO" id="GO:0022857">
    <property type="term" value="F:transmembrane transporter activity"/>
    <property type="evidence" value="ECO:0007669"/>
    <property type="project" value="InterPro"/>
</dbReference>
<evidence type="ECO:0000256" key="3">
    <source>
        <dbReference type="ARBA" id="ARBA00022475"/>
    </source>
</evidence>
<feature type="transmembrane region" description="Helical" evidence="7">
    <location>
        <begin position="211"/>
        <end position="233"/>
    </location>
</feature>
<dbReference type="EMBL" id="BMGR01000019">
    <property type="protein sequence ID" value="GGG23564.1"/>
    <property type="molecule type" value="Genomic_DNA"/>
</dbReference>
<dbReference type="InterPro" id="IPR020846">
    <property type="entry name" value="MFS_dom"/>
</dbReference>
<feature type="transmembrane region" description="Helical" evidence="7">
    <location>
        <begin position="104"/>
        <end position="124"/>
    </location>
</feature>
<feature type="transmembrane region" description="Helical" evidence="7">
    <location>
        <begin position="333"/>
        <end position="353"/>
    </location>
</feature>
<evidence type="ECO:0000256" key="7">
    <source>
        <dbReference type="SAM" id="Phobius"/>
    </source>
</evidence>
<dbReference type="PANTHER" id="PTHR23517:SF3">
    <property type="entry name" value="INTEGRAL MEMBRANE TRANSPORT PROTEIN"/>
    <property type="match status" value="1"/>
</dbReference>
<keyword evidence="4 7" id="KW-0812">Transmembrane</keyword>
<keyword evidence="6 7" id="KW-0472">Membrane</keyword>
<keyword evidence="10" id="KW-1185">Reference proteome</keyword>
<feature type="transmembrane region" description="Helical" evidence="7">
    <location>
        <begin position="12"/>
        <end position="37"/>
    </location>
</feature>
<evidence type="ECO:0000256" key="4">
    <source>
        <dbReference type="ARBA" id="ARBA00022692"/>
    </source>
</evidence>
<feature type="transmembrane region" description="Helical" evidence="7">
    <location>
        <begin position="79"/>
        <end position="98"/>
    </location>
</feature>
<evidence type="ECO:0000256" key="5">
    <source>
        <dbReference type="ARBA" id="ARBA00022989"/>
    </source>
</evidence>
<comment type="subcellular location">
    <subcellularLocation>
        <location evidence="1">Cell membrane</location>
        <topology evidence="1">Multi-pass membrane protein</topology>
    </subcellularLocation>
</comment>
<dbReference type="RefSeq" id="WP_229725583.1">
    <property type="nucleotide sequence ID" value="NZ_BMGR01000019.1"/>
</dbReference>
<protein>
    <submittedName>
        <fullName evidence="9">Glycolipid permease LtaA</fullName>
    </submittedName>
</protein>
<organism evidence="9 10">
    <name type="scientific">Paenibacillus abyssi</name>
    <dbReference type="NCBI Taxonomy" id="1340531"/>
    <lineage>
        <taxon>Bacteria</taxon>
        <taxon>Bacillati</taxon>
        <taxon>Bacillota</taxon>
        <taxon>Bacilli</taxon>
        <taxon>Bacillales</taxon>
        <taxon>Paenibacillaceae</taxon>
        <taxon>Paenibacillus</taxon>
    </lineage>
</organism>
<dbReference type="InterPro" id="IPR011701">
    <property type="entry name" value="MFS"/>
</dbReference>
<feature type="transmembrane region" description="Helical" evidence="7">
    <location>
        <begin position="136"/>
        <end position="157"/>
    </location>
</feature>
<feature type="domain" description="Major facilitator superfamily (MFS) profile" evidence="8">
    <location>
        <begin position="12"/>
        <end position="389"/>
    </location>
</feature>
<accession>A0A917G5B1</accession>
<feature type="transmembrane region" description="Helical" evidence="7">
    <location>
        <begin position="301"/>
        <end position="321"/>
    </location>
</feature>
<feature type="transmembrane region" description="Helical" evidence="7">
    <location>
        <begin position="49"/>
        <end position="72"/>
    </location>
</feature>
<comment type="caution">
    <text evidence="9">The sequence shown here is derived from an EMBL/GenBank/DDBJ whole genome shotgun (WGS) entry which is preliminary data.</text>
</comment>
<keyword evidence="2" id="KW-0813">Transport</keyword>
<reference evidence="9" key="1">
    <citation type="journal article" date="2014" name="Int. J. Syst. Evol. Microbiol.">
        <title>Complete genome sequence of Corynebacterium casei LMG S-19264T (=DSM 44701T), isolated from a smear-ripened cheese.</title>
        <authorList>
            <consortium name="US DOE Joint Genome Institute (JGI-PGF)"/>
            <person name="Walter F."/>
            <person name="Albersmeier A."/>
            <person name="Kalinowski J."/>
            <person name="Ruckert C."/>
        </authorList>
    </citation>
    <scope>NUCLEOTIDE SEQUENCE</scope>
    <source>
        <strain evidence="9">CGMCC 1.12987</strain>
    </source>
</reference>
<evidence type="ECO:0000256" key="2">
    <source>
        <dbReference type="ARBA" id="ARBA00022448"/>
    </source>
</evidence>
<dbReference type="CDD" id="cd17325">
    <property type="entry name" value="MFS_MdtG_SLC18_like"/>
    <property type="match status" value="1"/>
</dbReference>
<dbReference type="GO" id="GO:0005886">
    <property type="term" value="C:plasma membrane"/>
    <property type="evidence" value="ECO:0007669"/>
    <property type="project" value="UniProtKB-SubCell"/>
</dbReference>
<feature type="transmembrane region" description="Helical" evidence="7">
    <location>
        <begin position="365"/>
        <end position="385"/>
    </location>
</feature>
<proteinExistence type="predicted"/>
<reference evidence="9" key="2">
    <citation type="submission" date="2020-09" db="EMBL/GenBank/DDBJ databases">
        <authorList>
            <person name="Sun Q."/>
            <person name="Zhou Y."/>
        </authorList>
    </citation>
    <scope>NUCLEOTIDE SEQUENCE</scope>
    <source>
        <strain evidence="9">CGMCC 1.12987</strain>
    </source>
</reference>
<dbReference type="SUPFAM" id="SSF103473">
    <property type="entry name" value="MFS general substrate transporter"/>
    <property type="match status" value="1"/>
</dbReference>
<feature type="transmembrane region" description="Helical" evidence="7">
    <location>
        <begin position="163"/>
        <end position="182"/>
    </location>
</feature>
<name>A0A917G5B1_9BACL</name>
<evidence type="ECO:0000256" key="1">
    <source>
        <dbReference type="ARBA" id="ARBA00004651"/>
    </source>
</evidence>
<dbReference type="InterPro" id="IPR050171">
    <property type="entry name" value="MFS_Transporters"/>
</dbReference>
<keyword evidence="3" id="KW-1003">Cell membrane</keyword>